<reference evidence="2 3" key="2">
    <citation type="submission" date="2016-03" db="EMBL/GenBank/DDBJ databases">
        <title>Draft genome sequence of Gluconobacter cerinus strain CECT 9110.</title>
        <authorList>
            <person name="Sainz F."/>
            <person name="Mas A."/>
            <person name="Torija M.J."/>
        </authorList>
    </citation>
    <scope>NUCLEOTIDE SEQUENCE [LARGE SCALE GENOMIC DNA]</scope>
    <source>
        <strain evidence="2 3">CECT 9110</strain>
    </source>
</reference>
<reference evidence="1" key="1">
    <citation type="journal article" date="2014" name="Int. J. Syst. Evol. Microbiol.">
        <title>Complete genome sequence of Corynebacterium casei LMG S-19264T (=DSM 44701T), isolated from a smear-ripened cheese.</title>
        <authorList>
            <consortium name="US DOE Joint Genome Institute (JGI-PGF)"/>
            <person name="Walter F."/>
            <person name="Albersmeier A."/>
            <person name="Kalinowski J."/>
            <person name="Ruckert C."/>
        </authorList>
    </citation>
    <scope>NUCLEOTIDE SEQUENCE</scope>
    <source>
        <strain evidence="1">NBRC 3267</strain>
    </source>
</reference>
<dbReference type="Proteomes" id="UP001156614">
    <property type="component" value="Unassembled WGS sequence"/>
</dbReference>
<evidence type="ECO:0000313" key="3">
    <source>
        <dbReference type="Proteomes" id="UP000077786"/>
    </source>
</evidence>
<evidence type="ECO:0000313" key="2">
    <source>
        <dbReference type="EMBL" id="OAJ68681.1"/>
    </source>
</evidence>
<reference evidence="1" key="4">
    <citation type="submission" date="2023-01" db="EMBL/GenBank/DDBJ databases">
        <title>Draft genome sequence of Gluconobacter cerinus strain NBRC 3267.</title>
        <authorList>
            <person name="Sun Q."/>
            <person name="Mori K."/>
        </authorList>
    </citation>
    <scope>NUCLEOTIDE SEQUENCE</scope>
    <source>
        <strain evidence="1">NBRC 3267</strain>
    </source>
</reference>
<comment type="caution">
    <text evidence="2">The sequence shown here is derived from an EMBL/GenBank/DDBJ whole genome shotgun (WGS) entry which is preliminary data.</text>
</comment>
<organism evidence="2 3">
    <name type="scientific">Gluconobacter cerinus</name>
    <dbReference type="NCBI Taxonomy" id="38307"/>
    <lineage>
        <taxon>Bacteria</taxon>
        <taxon>Pseudomonadati</taxon>
        <taxon>Pseudomonadota</taxon>
        <taxon>Alphaproteobacteria</taxon>
        <taxon>Acetobacterales</taxon>
        <taxon>Acetobacteraceae</taxon>
        <taxon>Gluconobacter</taxon>
    </lineage>
</organism>
<proteinExistence type="predicted"/>
<dbReference type="AlphaFoldDB" id="A0A1B6VN87"/>
<reference evidence="4" key="3">
    <citation type="journal article" date="2019" name="Int. J. Syst. Evol. Microbiol.">
        <title>The Global Catalogue of Microorganisms (GCM) 10K type strain sequencing project: providing services to taxonomists for standard genome sequencing and annotation.</title>
        <authorList>
            <consortium name="The Broad Institute Genomics Platform"/>
            <consortium name="The Broad Institute Genome Sequencing Center for Infectious Disease"/>
            <person name="Wu L."/>
            <person name="Ma J."/>
        </authorList>
    </citation>
    <scope>NUCLEOTIDE SEQUENCE [LARGE SCALE GENOMIC DNA]</scope>
    <source>
        <strain evidence="4">NBRC 3267</strain>
    </source>
</reference>
<dbReference type="EMBL" id="BSNU01000002">
    <property type="protein sequence ID" value="GLQ62841.1"/>
    <property type="molecule type" value="Genomic_DNA"/>
</dbReference>
<dbReference type="PATRIC" id="fig|38307.3.peg.1426"/>
<accession>A0A1B6VN87</accession>
<dbReference type="EMBL" id="LUTU01000005">
    <property type="protein sequence ID" value="OAJ68681.1"/>
    <property type="molecule type" value="Genomic_DNA"/>
</dbReference>
<sequence>MPLLLAFTLIHDQFQLSQLKTISLITQAFLCLNYLVTLASAAQIGTLAWLERDQPSSPDAA</sequence>
<evidence type="ECO:0000313" key="1">
    <source>
        <dbReference type="EMBL" id="GLQ62841.1"/>
    </source>
</evidence>
<name>A0A1B6VN87_9PROT</name>
<keyword evidence="4" id="KW-1185">Reference proteome</keyword>
<gene>
    <name evidence="2" type="ORF">A0123_01389</name>
    <name evidence="1" type="ORF">GCM10007867_16860</name>
</gene>
<dbReference type="Proteomes" id="UP000077786">
    <property type="component" value="Unassembled WGS sequence"/>
</dbReference>
<evidence type="ECO:0000313" key="4">
    <source>
        <dbReference type="Proteomes" id="UP001156614"/>
    </source>
</evidence>
<dbReference type="RefSeq" id="WP_143412304.1">
    <property type="nucleotide sequence ID" value="NZ_JAERLJ010000018.1"/>
</dbReference>
<protein>
    <submittedName>
        <fullName evidence="2">Uncharacterized protein</fullName>
    </submittedName>
</protein>